<dbReference type="SUPFAM" id="SSF56519">
    <property type="entry name" value="Penicillin binding protein dimerisation domain"/>
    <property type="match status" value="1"/>
</dbReference>
<dbReference type="AlphaFoldDB" id="A0A520MWY5"/>
<dbReference type="Gene3D" id="3.40.710.10">
    <property type="entry name" value="DD-peptidase/beta-lactamase superfamily"/>
    <property type="match status" value="1"/>
</dbReference>
<dbReference type="GO" id="GO:0008658">
    <property type="term" value="F:penicillin binding"/>
    <property type="evidence" value="ECO:0007669"/>
    <property type="project" value="InterPro"/>
</dbReference>
<keyword evidence="6" id="KW-0133">Cell shape</keyword>
<dbReference type="Gene3D" id="3.30.1390.30">
    <property type="entry name" value="Penicillin-binding protein 2a, domain 3"/>
    <property type="match status" value="1"/>
</dbReference>
<feature type="domain" description="Penicillin-binding protein dimerisation" evidence="12">
    <location>
        <begin position="31"/>
        <end position="200"/>
    </location>
</feature>
<evidence type="ECO:0000313" key="14">
    <source>
        <dbReference type="Proteomes" id="UP000315825"/>
    </source>
</evidence>
<evidence type="ECO:0000256" key="5">
    <source>
        <dbReference type="ARBA" id="ARBA00022692"/>
    </source>
</evidence>
<evidence type="ECO:0000313" key="13">
    <source>
        <dbReference type="EMBL" id="RZO25699.1"/>
    </source>
</evidence>
<evidence type="ECO:0000256" key="4">
    <source>
        <dbReference type="ARBA" id="ARBA00022645"/>
    </source>
</evidence>
<name>A0A520MWY5_9GAMM</name>
<evidence type="ECO:0000256" key="3">
    <source>
        <dbReference type="ARBA" id="ARBA00022475"/>
    </source>
</evidence>
<keyword evidence="9" id="KW-0472">Membrane</keyword>
<comment type="caution">
    <text evidence="13">The sequence shown here is derived from an EMBL/GenBank/DDBJ whole genome shotgun (WGS) entry which is preliminary data.</text>
</comment>
<keyword evidence="4" id="KW-0645">Protease</keyword>
<sequence length="569" mass="64776">MLSVRFFYLQIIEGEVLKNQREKNINTFEYTYPKRGRIISRDNEVLVEDEKIFSVAIDLEQKPSIKSIKLLSEIFQDKLEQIEIESIVKKSIASGNQEIVLSKLSLEQLSKFLVRNNELNGFSILENYKRVYNSHPSIFHVLGHLGYINQSDEKYFNNRIEGYNSKLWQKVGKSGLERVYENELTGTHGKRYFQRNARGTKKILTKEDEFVEGQDLFISISFEAQKFAYDLLDGKQGAIVVIDLDDFSIPVAVSAPSISANDLSGISSKQYAELLEDNSRPLFNRAFMGLYPPGSTIKPLLSIFSLGQNYTNWEETIFDDGFFRFEEEQRIFNAWKEGGHGITDLEKALVESSNPFFMNLATRFQKESLEEFLFSASFGTRLCIDCYPHQFSPLINDSWKQKNFGRNLFKGDLINLGIGQGYMQITPLHLSLIAAMVANKGKYKLPYLSEALNQKEFFLNQNLDGSDWEKLNQALIDVVYSRNGTAFRVNPGELRLAGKSGTSQIVDIKSREEYETIRENPALRDHAVFIGYAPYDNPRYAISVVVENGEGGGSVAGPIARDVLEVLLK</sequence>
<dbReference type="SUPFAM" id="SSF56601">
    <property type="entry name" value="beta-lactamase/transpeptidase-like"/>
    <property type="match status" value="1"/>
</dbReference>
<evidence type="ECO:0000256" key="6">
    <source>
        <dbReference type="ARBA" id="ARBA00022960"/>
    </source>
</evidence>
<protein>
    <recommendedName>
        <fullName evidence="15">Penicillin-binding protein 2</fullName>
    </recommendedName>
</protein>
<dbReference type="GO" id="GO:0009252">
    <property type="term" value="P:peptidoglycan biosynthetic process"/>
    <property type="evidence" value="ECO:0007669"/>
    <property type="project" value="UniProtKB-KW"/>
</dbReference>
<dbReference type="InterPro" id="IPR001460">
    <property type="entry name" value="PCN-bd_Tpept"/>
</dbReference>
<dbReference type="InterPro" id="IPR005311">
    <property type="entry name" value="PBP_dimer"/>
</dbReference>
<gene>
    <name evidence="13" type="ORF">EVA92_04680</name>
</gene>
<keyword evidence="5" id="KW-0812">Transmembrane</keyword>
<dbReference type="GO" id="GO:0008360">
    <property type="term" value="P:regulation of cell shape"/>
    <property type="evidence" value="ECO:0007669"/>
    <property type="project" value="UniProtKB-KW"/>
</dbReference>
<dbReference type="Pfam" id="PF03717">
    <property type="entry name" value="PBP_dimer"/>
    <property type="match status" value="1"/>
</dbReference>
<keyword evidence="10" id="KW-0961">Cell wall biogenesis/degradation</keyword>
<dbReference type="Proteomes" id="UP000315825">
    <property type="component" value="Unassembled WGS sequence"/>
</dbReference>
<evidence type="ECO:0008006" key="15">
    <source>
        <dbReference type="Google" id="ProtNLM"/>
    </source>
</evidence>
<keyword evidence="4" id="KW-0121">Carboxypeptidase</keyword>
<evidence type="ECO:0000259" key="11">
    <source>
        <dbReference type="Pfam" id="PF00905"/>
    </source>
</evidence>
<keyword evidence="4" id="KW-0378">Hydrolase</keyword>
<dbReference type="GO" id="GO:0005886">
    <property type="term" value="C:plasma membrane"/>
    <property type="evidence" value="ECO:0007669"/>
    <property type="project" value="UniProtKB-SubCell"/>
</dbReference>
<dbReference type="PANTHER" id="PTHR30627:SF2">
    <property type="entry name" value="PEPTIDOGLYCAN D,D-TRANSPEPTIDASE MRDA"/>
    <property type="match status" value="1"/>
</dbReference>
<organism evidence="13 14">
    <name type="scientific">SAR86 cluster bacterium</name>
    <dbReference type="NCBI Taxonomy" id="2030880"/>
    <lineage>
        <taxon>Bacteria</taxon>
        <taxon>Pseudomonadati</taxon>
        <taxon>Pseudomonadota</taxon>
        <taxon>Gammaproteobacteria</taxon>
        <taxon>SAR86 cluster</taxon>
    </lineage>
</organism>
<dbReference type="GO" id="GO:0071972">
    <property type="term" value="F:peptidoglycan L,D-transpeptidase activity"/>
    <property type="evidence" value="ECO:0007669"/>
    <property type="project" value="TreeGrafter"/>
</dbReference>
<evidence type="ECO:0000256" key="8">
    <source>
        <dbReference type="ARBA" id="ARBA00022989"/>
    </source>
</evidence>
<dbReference type="InterPro" id="IPR036138">
    <property type="entry name" value="PBP_dimer_sf"/>
</dbReference>
<keyword evidence="7" id="KW-0573">Peptidoglycan synthesis</keyword>
<evidence type="ECO:0000256" key="10">
    <source>
        <dbReference type="ARBA" id="ARBA00023316"/>
    </source>
</evidence>
<evidence type="ECO:0000256" key="2">
    <source>
        <dbReference type="ARBA" id="ARBA00004236"/>
    </source>
</evidence>
<evidence type="ECO:0000256" key="9">
    <source>
        <dbReference type="ARBA" id="ARBA00023136"/>
    </source>
</evidence>
<dbReference type="InterPro" id="IPR050515">
    <property type="entry name" value="Beta-lactam/transpept"/>
</dbReference>
<keyword evidence="3" id="KW-1003">Cell membrane</keyword>
<evidence type="ECO:0000256" key="1">
    <source>
        <dbReference type="ARBA" id="ARBA00004167"/>
    </source>
</evidence>
<dbReference type="EMBL" id="SHBE01000012">
    <property type="protein sequence ID" value="RZO25699.1"/>
    <property type="molecule type" value="Genomic_DNA"/>
</dbReference>
<comment type="subcellular location">
    <subcellularLocation>
        <location evidence="2">Cell membrane</location>
    </subcellularLocation>
    <subcellularLocation>
        <location evidence="1">Membrane</location>
        <topology evidence="1">Single-pass membrane protein</topology>
    </subcellularLocation>
</comment>
<evidence type="ECO:0000256" key="7">
    <source>
        <dbReference type="ARBA" id="ARBA00022984"/>
    </source>
</evidence>
<dbReference type="Pfam" id="PF00905">
    <property type="entry name" value="Transpeptidase"/>
    <property type="match status" value="1"/>
</dbReference>
<evidence type="ECO:0000259" key="12">
    <source>
        <dbReference type="Pfam" id="PF03717"/>
    </source>
</evidence>
<reference evidence="13 14" key="1">
    <citation type="submission" date="2019-02" db="EMBL/GenBank/DDBJ databases">
        <title>Prokaryotic population dynamics and viral predation in marine succession experiment using metagenomics: the confinement effect.</title>
        <authorList>
            <person name="Haro-Moreno J.M."/>
            <person name="Rodriguez-Valera F."/>
            <person name="Lopez-Perez M."/>
        </authorList>
    </citation>
    <scope>NUCLEOTIDE SEQUENCE [LARGE SCALE GENOMIC DNA]</scope>
    <source>
        <strain evidence="13">MED-G159</strain>
    </source>
</reference>
<dbReference type="PANTHER" id="PTHR30627">
    <property type="entry name" value="PEPTIDOGLYCAN D,D-TRANSPEPTIDASE"/>
    <property type="match status" value="1"/>
</dbReference>
<dbReference type="InterPro" id="IPR012338">
    <property type="entry name" value="Beta-lactam/transpept-like"/>
</dbReference>
<dbReference type="Gene3D" id="3.90.1310.10">
    <property type="entry name" value="Penicillin-binding protein 2a (Domain 2)"/>
    <property type="match status" value="1"/>
</dbReference>
<feature type="domain" description="Penicillin-binding protein transpeptidase" evidence="11">
    <location>
        <begin position="237"/>
        <end position="565"/>
    </location>
</feature>
<keyword evidence="8" id="KW-1133">Transmembrane helix</keyword>
<accession>A0A520MWY5</accession>
<proteinExistence type="predicted"/>
<dbReference type="GO" id="GO:0071555">
    <property type="term" value="P:cell wall organization"/>
    <property type="evidence" value="ECO:0007669"/>
    <property type="project" value="UniProtKB-KW"/>
</dbReference>